<dbReference type="AlphaFoldDB" id="A0A812J4R4"/>
<comment type="caution">
    <text evidence="1">The sequence shown here is derived from an EMBL/GenBank/DDBJ whole genome shotgun (WGS) entry which is preliminary data.</text>
</comment>
<evidence type="ECO:0000313" key="1">
    <source>
        <dbReference type="EMBL" id="CAE7196314.1"/>
    </source>
</evidence>
<proteinExistence type="predicted"/>
<dbReference type="Proteomes" id="UP000604046">
    <property type="component" value="Unassembled WGS sequence"/>
</dbReference>
<sequence length="122" mass="13019">MVRASGLQGAAQHKLEISISHIGKVPPPSQWPFAYEMLLICGSAFVASWTVGALPSEASRERELRAHAVVPRVIPLSKACLPMLAELAPWGRKSGILAWQGALEGAFGCMLTSSMEVTGLHV</sequence>
<reference evidence="1" key="1">
    <citation type="submission" date="2021-02" db="EMBL/GenBank/DDBJ databases">
        <authorList>
            <person name="Dougan E. K."/>
            <person name="Rhodes N."/>
            <person name="Thang M."/>
            <person name="Chan C."/>
        </authorList>
    </citation>
    <scope>NUCLEOTIDE SEQUENCE</scope>
</reference>
<protein>
    <submittedName>
        <fullName evidence="1">Uncharacterized protein</fullName>
    </submittedName>
</protein>
<name>A0A812J4R4_9DINO</name>
<gene>
    <name evidence="1" type="ORF">SNAT2548_LOCUS5464</name>
</gene>
<dbReference type="EMBL" id="CAJNDS010000348">
    <property type="protein sequence ID" value="CAE7196314.1"/>
    <property type="molecule type" value="Genomic_DNA"/>
</dbReference>
<evidence type="ECO:0000313" key="2">
    <source>
        <dbReference type="Proteomes" id="UP000604046"/>
    </source>
</evidence>
<keyword evidence="2" id="KW-1185">Reference proteome</keyword>
<accession>A0A812J4R4</accession>
<organism evidence="1 2">
    <name type="scientific">Symbiodinium natans</name>
    <dbReference type="NCBI Taxonomy" id="878477"/>
    <lineage>
        <taxon>Eukaryota</taxon>
        <taxon>Sar</taxon>
        <taxon>Alveolata</taxon>
        <taxon>Dinophyceae</taxon>
        <taxon>Suessiales</taxon>
        <taxon>Symbiodiniaceae</taxon>
        <taxon>Symbiodinium</taxon>
    </lineage>
</organism>